<feature type="region of interest" description="Disordered" evidence="1">
    <location>
        <begin position="1"/>
        <end position="41"/>
    </location>
</feature>
<reference evidence="2 3" key="1">
    <citation type="journal article" date="2019" name="Nat. Ecol. Evol.">
        <title>Megaphylogeny resolves global patterns of mushroom evolution.</title>
        <authorList>
            <person name="Varga T."/>
            <person name="Krizsan K."/>
            <person name="Foldi C."/>
            <person name="Dima B."/>
            <person name="Sanchez-Garcia M."/>
            <person name="Sanchez-Ramirez S."/>
            <person name="Szollosi G.J."/>
            <person name="Szarkandi J.G."/>
            <person name="Papp V."/>
            <person name="Albert L."/>
            <person name="Andreopoulos W."/>
            <person name="Angelini C."/>
            <person name="Antonin V."/>
            <person name="Barry K.W."/>
            <person name="Bougher N.L."/>
            <person name="Buchanan P."/>
            <person name="Buyck B."/>
            <person name="Bense V."/>
            <person name="Catcheside P."/>
            <person name="Chovatia M."/>
            <person name="Cooper J."/>
            <person name="Damon W."/>
            <person name="Desjardin D."/>
            <person name="Finy P."/>
            <person name="Geml J."/>
            <person name="Haridas S."/>
            <person name="Hughes K."/>
            <person name="Justo A."/>
            <person name="Karasinski D."/>
            <person name="Kautmanova I."/>
            <person name="Kiss B."/>
            <person name="Kocsube S."/>
            <person name="Kotiranta H."/>
            <person name="LaButti K.M."/>
            <person name="Lechner B.E."/>
            <person name="Liimatainen K."/>
            <person name="Lipzen A."/>
            <person name="Lukacs Z."/>
            <person name="Mihaltcheva S."/>
            <person name="Morgado L.N."/>
            <person name="Niskanen T."/>
            <person name="Noordeloos M.E."/>
            <person name="Ohm R.A."/>
            <person name="Ortiz-Santana B."/>
            <person name="Ovrebo C."/>
            <person name="Racz N."/>
            <person name="Riley R."/>
            <person name="Savchenko A."/>
            <person name="Shiryaev A."/>
            <person name="Soop K."/>
            <person name="Spirin V."/>
            <person name="Szebenyi C."/>
            <person name="Tomsovsky M."/>
            <person name="Tulloss R.E."/>
            <person name="Uehling J."/>
            <person name="Grigoriev I.V."/>
            <person name="Vagvolgyi C."/>
            <person name="Papp T."/>
            <person name="Martin F.M."/>
            <person name="Miettinen O."/>
            <person name="Hibbett D.S."/>
            <person name="Nagy L.G."/>
        </authorList>
    </citation>
    <scope>NUCLEOTIDE SEQUENCE [LARGE SCALE GENOMIC DNA]</scope>
    <source>
        <strain evidence="2 3">HHB13444</strain>
    </source>
</reference>
<dbReference type="Proteomes" id="UP000308197">
    <property type="component" value="Unassembled WGS sequence"/>
</dbReference>
<accession>A0A5C3PCT9</accession>
<protein>
    <submittedName>
        <fullName evidence="2">Uncharacterized protein</fullName>
    </submittedName>
</protein>
<organism evidence="2 3">
    <name type="scientific">Polyporus arcularius HHB13444</name>
    <dbReference type="NCBI Taxonomy" id="1314778"/>
    <lineage>
        <taxon>Eukaryota</taxon>
        <taxon>Fungi</taxon>
        <taxon>Dikarya</taxon>
        <taxon>Basidiomycota</taxon>
        <taxon>Agaricomycotina</taxon>
        <taxon>Agaricomycetes</taxon>
        <taxon>Polyporales</taxon>
        <taxon>Polyporaceae</taxon>
        <taxon>Polyporus</taxon>
    </lineage>
</organism>
<dbReference type="EMBL" id="ML211374">
    <property type="protein sequence ID" value="TFK83673.1"/>
    <property type="molecule type" value="Genomic_DNA"/>
</dbReference>
<evidence type="ECO:0000313" key="3">
    <source>
        <dbReference type="Proteomes" id="UP000308197"/>
    </source>
</evidence>
<evidence type="ECO:0000313" key="2">
    <source>
        <dbReference type="EMBL" id="TFK83673.1"/>
    </source>
</evidence>
<gene>
    <name evidence="2" type="ORF">K466DRAFT_253433</name>
</gene>
<sequence>MIPSSLIPPSVTHHSPPAARPGSTSSEIRPDSERPGRATCSIHPLWHTVRSILAVRRTRTRASKLHAG</sequence>
<proteinExistence type="predicted"/>
<name>A0A5C3PCT9_9APHY</name>
<evidence type="ECO:0000256" key="1">
    <source>
        <dbReference type="SAM" id="MobiDB-lite"/>
    </source>
</evidence>
<keyword evidence="3" id="KW-1185">Reference proteome</keyword>
<dbReference type="InParanoid" id="A0A5C3PCT9"/>
<dbReference type="AlphaFoldDB" id="A0A5C3PCT9"/>